<proteinExistence type="predicted"/>
<dbReference type="EMBL" id="JAVRIC010000002">
    <property type="protein sequence ID" value="MDT0496243.1"/>
    <property type="molecule type" value="Genomic_DNA"/>
</dbReference>
<comment type="caution">
    <text evidence="4">The sequence shown here is derived from an EMBL/GenBank/DDBJ whole genome shotgun (WGS) entry which is preliminary data.</text>
</comment>
<organism evidence="4 5">
    <name type="scientific">Banduia mediterranea</name>
    <dbReference type="NCBI Taxonomy" id="3075609"/>
    <lineage>
        <taxon>Bacteria</taxon>
        <taxon>Pseudomonadati</taxon>
        <taxon>Pseudomonadota</taxon>
        <taxon>Gammaproteobacteria</taxon>
        <taxon>Nevskiales</taxon>
        <taxon>Algiphilaceae</taxon>
        <taxon>Banduia</taxon>
    </lineage>
</organism>
<dbReference type="Pfam" id="PF12978">
    <property type="entry name" value="DUF3862"/>
    <property type="match status" value="1"/>
</dbReference>
<evidence type="ECO:0000313" key="5">
    <source>
        <dbReference type="Proteomes" id="UP001254608"/>
    </source>
</evidence>
<feature type="region of interest" description="Disordered" evidence="2">
    <location>
        <begin position="82"/>
        <end position="106"/>
    </location>
</feature>
<gene>
    <name evidence="4" type="ORF">RM530_02530</name>
</gene>
<evidence type="ECO:0000256" key="2">
    <source>
        <dbReference type="SAM" id="MobiDB-lite"/>
    </source>
</evidence>
<protein>
    <submittedName>
        <fullName evidence="4">DUF3862 domain-containing protein</fullName>
    </submittedName>
</protein>
<dbReference type="InterPro" id="IPR024418">
    <property type="entry name" value="DUF3862"/>
</dbReference>
<keyword evidence="1 3" id="KW-0732">Signal</keyword>
<sequence length="106" mass="11070">MNRTLLAGLFAASLVAACSKATPDNYERIEAGMTRDEVHAVLGKPESVEGTSIGNLGTSSETWTSGDREITAHFAGDTLVSKAIKDRGNPEASADDDSDGMDTSAH</sequence>
<evidence type="ECO:0000313" key="4">
    <source>
        <dbReference type="EMBL" id="MDT0496243.1"/>
    </source>
</evidence>
<evidence type="ECO:0000256" key="3">
    <source>
        <dbReference type="SAM" id="SignalP"/>
    </source>
</evidence>
<keyword evidence="5" id="KW-1185">Reference proteome</keyword>
<feature type="chain" id="PRO_5046000160" evidence="3">
    <location>
        <begin position="22"/>
        <end position="106"/>
    </location>
</feature>
<evidence type="ECO:0000256" key="1">
    <source>
        <dbReference type="ARBA" id="ARBA00022729"/>
    </source>
</evidence>
<dbReference type="RefSeq" id="WP_311363632.1">
    <property type="nucleotide sequence ID" value="NZ_JAVRIC010000002.1"/>
</dbReference>
<feature type="signal peptide" evidence="3">
    <location>
        <begin position="1"/>
        <end position="21"/>
    </location>
</feature>
<dbReference type="Proteomes" id="UP001254608">
    <property type="component" value="Unassembled WGS sequence"/>
</dbReference>
<dbReference type="PROSITE" id="PS51257">
    <property type="entry name" value="PROKAR_LIPOPROTEIN"/>
    <property type="match status" value="1"/>
</dbReference>
<accession>A0ABU2WFG4</accession>
<dbReference type="Gene3D" id="3.30.1450.10">
    <property type="match status" value="1"/>
</dbReference>
<dbReference type="InterPro" id="IPR037873">
    <property type="entry name" value="BamE-like"/>
</dbReference>
<reference evidence="4 5" key="1">
    <citation type="submission" date="2023-09" db="EMBL/GenBank/DDBJ databases">
        <authorList>
            <person name="Rey-Velasco X."/>
        </authorList>
    </citation>
    <scope>NUCLEOTIDE SEQUENCE [LARGE SCALE GENOMIC DNA]</scope>
    <source>
        <strain evidence="4 5">W345</strain>
    </source>
</reference>
<name>A0ABU2WFG4_9GAMM</name>